<dbReference type="InterPro" id="IPR007085">
    <property type="entry name" value="DNA/pantothenate-metab_flavo_C"/>
</dbReference>
<comment type="cofactor">
    <cofactor evidence="3">
        <name>FMN</name>
        <dbReference type="ChEBI" id="CHEBI:58210"/>
    </cofactor>
    <text evidence="3">Binds 1 FMN per subunit.</text>
</comment>
<comment type="similarity">
    <text evidence="3">In the N-terminal section; belongs to the HFCD (homo-oligomeric flavin containing Cys decarboxylase) superfamily.</text>
</comment>
<comment type="catalytic activity">
    <reaction evidence="3">
        <text>N-[(R)-4-phosphopantothenoyl]-L-cysteine + H(+) = (R)-4'-phosphopantetheine + CO2</text>
        <dbReference type="Rhea" id="RHEA:16793"/>
        <dbReference type="ChEBI" id="CHEBI:15378"/>
        <dbReference type="ChEBI" id="CHEBI:16526"/>
        <dbReference type="ChEBI" id="CHEBI:59458"/>
        <dbReference type="ChEBI" id="CHEBI:61723"/>
        <dbReference type="EC" id="4.1.1.36"/>
    </reaction>
</comment>
<dbReference type="GO" id="GO:0010181">
    <property type="term" value="F:FMN binding"/>
    <property type="evidence" value="ECO:0007669"/>
    <property type="project" value="UniProtKB-UniRule"/>
</dbReference>
<protein>
    <recommendedName>
        <fullName evidence="3">Coenzyme A biosynthesis bifunctional protein CoaBC</fullName>
    </recommendedName>
    <alternativeName>
        <fullName evidence="3">DNA/pantothenate metabolism flavoprotein</fullName>
    </alternativeName>
    <alternativeName>
        <fullName evidence="3">Phosphopantothenoylcysteine synthetase/decarboxylase</fullName>
        <shortName evidence="3">PPCS-PPCDC</shortName>
    </alternativeName>
    <domain>
        <recommendedName>
            <fullName evidence="3">Phosphopantothenoylcysteine decarboxylase</fullName>
            <shortName evidence="3">PPC decarboxylase</shortName>
            <shortName evidence="3">PPC-DC</shortName>
            <ecNumber evidence="3">4.1.1.36</ecNumber>
        </recommendedName>
        <alternativeName>
            <fullName evidence="3">CoaC</fullName>
        </alternativeName>
    </domain>
    <domain>
        <recommendedName>
            <fullName evidence="3">Phosphopantothenate--cysteine ligase</fullName>
            <ecNumber evidence="3">6.3.2.5</ecNumber>
        </recommendedName>
        <alternativeName>
            <fullName evidence="3">CoaB</fullName>
        </alternativeName>
        <alternativeName>
            <fullName evidence="3">Phosphopantothenoylcysteine synthetase</fullName>
            <shortName evidence="3">PPC synthetase</shortName>
            <shortName evidence="3">PPC-S</shortName>
        </alternativeName>
    </domain>
</protein>
<feature type="region of interest" description="Phosphopantothenate--cysteine ligase" evidence="3">
    <location>
        <begin position="184"/>
        <end position="385"/>
    </location>
</feature>
<dbReference type="InterPro" id="IPR005252">
    <property type="entry name" value="CoaBC"/>
</dbReference>
<evidence type="ECO:0000256" key="2">
    <source>
        <dbReference type="ARBA" id="ARBA00023239"/>
    </source>
</evidence>
<keyword evidence="3 6" id="KW-0436">Ligase</keyword>
<gene>
    <name evidence="3 6" type="primary">coaBC</name>
    <name evidence="6" type="ORF">KTS37_04090</name>
</gene>
<dbReference type="InterPro" id="IPR036551">
    <property type="entry name" value="Flavin_trans-like"/>
</dbReference>
<accession>A0AA41FY69</accession>
<dbReference type="AlphaFoldDB" id="A0AA41FY69"/>
<dbReference type="NCBIfam" id="TIGR00521">
    <property type="entry name" value="coaBC_dfp"/>
    <property type="match status" value="1"/>
</dbReference>
<dbReference type="InterPro" id="IPR035929">
    <property type="entry name" value="CoaB-like_sf"/>
</dbReference>
<dbReference type="Proteomes" id="UP001166304">
    <property type="component" value="Unassembled WGS sequence"/>
</dbReference>
<dbReference type="GO" id="GO:0004633">
    <property type="term" value="F:phosphopantothenoylcysteine decarboxylase activity"/>
    <property type="evidence" value="ECO:0007669"/>
    <property type="project" value="UniProtKB-UniRule"/>
</dbReference>
<dbReference type="SUPFAM" id="SSF52507">
    <property type="entry name" value="Homo-oligomeric flavin-containing Cys decarboxylases, HFCD"/>
    <property type="match status" value="1"/>
</dbReference>
<feature type="binding site" evidence="3">
    <location>
        <position position="312"/>
    </location>
    <ligand>
        <name>CTP</name>
        <dbReference type="ChEBI" id="CHEBI:37563"/>
    </ligand>
</feature>
<name>A0AA41FY69_9EURY</name>
<evidence type="ECO:0000256" key="3">
    <source>
        <dbReference type="HAMAP-Rule" id="MF_02225"/>
    </source>
</evidence>
<dbReference type="GO" id="GO:0015937">
    <property type="term" value="P:coenzyme A biosynthetic process"/>
    <property type="evidence" value="ECO:0007669"/>
    <property type="project" value="UniProtKB-UniRule"/>
</dbReference>
<comment type="caution">
    <text evidence="6">The sequence shown here is derived from an EMBL/GenBank/DDBJ whole genome shotgun (WGS) entry which is preliminary data.</text>
</comment>
<dbReference type="GO" id="GO:0004632">
    <property type="term" value="F:phosphopantothenate--cysteine ligase activity"/>
    <property type="evidence" value="ECO:0007669"/>
    <property type="project" value="UniProtKB-UniRule"/>
</dbReference>
<comment type="pathway">
    <text evidence="3">Cofactor biosynthesis; coenzyme A biosynthesis.</text>
</comment>
<feature type="domain" description="Flavoprotein" evidence="4">
    <location>
        <begin position="6"/>
        <end position="168"/>
    </location>
</feature>
<evidence type="ECO:0000259" key="5">
    <source>
        <dbReference type="Pfam" id="PF04127"/>
    </source>
</evidence>
<evidence type="ECO:0000313" key="7">
    <source>
        <dbReference type="Proteomes" id="UP001166304"/>
    </source>
</evidence>
<comment type="catalytic activity">
    <reaction evidence="3">
        <text>(R)-4'-phosphopantothenate + L-cysteine + CTP = N-[(R)-4-phosphopantothenoyl]-L-cysteine + CMP + diphosphate + H(+)</text>
        <dbReference type="Rhea" id="RHEA:19397"/>
        <dbReference type="ChEBI" id="CHEBI:10986"/>
        <dbReference type="ChEBI" id="CHEBI:15378"/>
        <dbReference type="ChEBI" id="CHEBI:33019"/>
        <dbReference type="ChEBI" id="CHEBI:35235"/>
        <dbReference type="ChEBI" id="CHEBI:37563"/>
        <dbReference type="ChEBI" id="CHEBI:59458"/>
        <dbReference type="ChEBI" id="CHEBI:60377"/>
        <dbReference type="EC" id="6.3.2.5"/>
    </reaction>
</comment>
<dbReference type="GO" id="GO:0071513">
    <property type="term" value="C:phosphopantothenoylcysteine decarboxylase complex"/>
    <property type="evidence" value="ECO:0007669"/>
    <property type="project" value="TreeGrafter"/>
</dbReference>
<proteinExistence type="inferred from homology"/>
<evidence type="ECO:0000256" key="1">
    <source>
        <dbReference type="ARBA" id="ARBA00022793"/>
    </source>
</evidence>
<dbReference type="Gene3D" id="3.40.50.10300">
    <property type="entry name" value="CoaB-like"/>
    <property type="match status" value="1"/>
</dbReference>
<comment type="function">
    <text evidence="3">Catalyzes two sequential steps in the biosynthesis of coenzyme A. In the first step cysteine is conjugated to 4'-phosphopantothenate to form 4-phosphopantothenoylcysteine. In the second step the latter compound is decarboxylated to form 4'-phosphopantotheine.</text>
</comment>
<dbReference type="GO" id="GO:0046872">
    <property type="term" value="F:metal ion binding"/>
    <property type="evidence" value="ECO:0007669"/>
    <property type="project" value="UniProtKB-KW"/>
</dbReference>
<keyword evidence="3" id="KW-0479">Metal-binding</keyword>
<dbReference type="Gene3D" id="3.40.50.1950">
    <property type="entry name" value="Flavin prenyltransferase-like"/>
    <property type="match status" value="1"/>
</dbReference>
<dbReference type="HAMAP" id="MF_02225">
    <property type="entry name" value="CoaBC"/>
    <property type="match status" value="1"/>
</dbReference>
<dbReference type="EMBL" id="JAHQXE010000001">
    <property type="protein sequence ID" value="MBV0900962.1"/>
    <property type="molecule type" value="Genomic_DNA"/>
</dbReference>
<keyword evidence="1 3" id="KW-0210">Decarboxylase</keyword>
<dbReference type="Pfam" id="PF04127">
    <property type="entry name" value="DFP"/>
    <property type="match status" value="1"/>
</dbReference>
<dbReference type="PANTHER" id="PTHR14359">
    <property type="entry name" value="HOMO-OLIGOMERIC FLAVIN CONTAINING CYS DECARBOXYLASE FAMILY"/>
    <property type="match status" value="1"/>
</dbReference>
<organism evidence="6 7">
    <name type="scientific">Haloarcula salina</name>
    <dbReference type="NCBI Taxonomy" id="1429914"/>
    <lineage>
        <taxon>Archaea</taxon>
        <taxon>Methanobacteriati</taxon>
        <taxon>Methanobacteriota</taxon>
        <taxon>Stenosarchaea group</taxon>
        <taxon>Halobacteria</taxon>
        <taxon>Halobacteriales</taxon>
        <taxon>Haloarculaceae</taxon>
        <taxon>Haloarcula</taxon>
    </lineage>
</organism>
<dbReference type="InterPro" id="IPR003382">
    <property type="entry name" value="Flavoprotein"/>
</dbReference>
<comment type="cofactor">
    <cofactor evidence="3">
        <name>Mg(2+)</name>
        <dbReference type="ChEBI" id="CHEBI:18420"/>
    </cofactor>
</comment>
<sequence>MLDGVNVVLGVSGSIAAVKTVELAHELRREGASVRAVMTDSAAGIIHPWALEFATEHEVVTELTGSVEHVDLCGRTGWGDVLLLAPATANTVGKVAAAVDDTPVTTCATTALGADLPVVVAPAMHEPMYDHPGVLDAIDRVESWGVDFVDPRVEEGKAKIATEEAIVTATARAAGETPLAGKRVVVTAGATTESVDPVRTLSNRASGKTGRAVARACHVRGADVTLLHDGPDVPYATVERVESGAEMTAAATGVADEADALVSAAAISDYTVERAPEKIKSGQEGLTLSLEPTPKLIDAVRERHPDLPIVGFKVETEGDDETLVARAREIRDRAGLAFVVANDASVMGAAETRALLVDDDATEYVGDKQGLGIAVADELAERLTD</sequence>
<evidence type="ECO:0000313" key="6">
    <source>
        <dbReference type="EMBL" id="MBV0900962.1"/>
    </source>
</evidence>
<keyword evidence="3" id="KW-0460">Magnesium</keyword>
<reference evidence="6" key="1">
    <citation type="submission" date="2021-06" db="EMBL/GenBank/DDBJ databases">
        <title>New haloarchaea isolates fom saline soil.</title>
        <authorList>
            <person name="Duran-Viseras A."/>
            <person name="Sanchez-Porro C.S."/>
            <person name="Ventosa A."/>
        </authorList>
    </citation>
    <scope>NUCLEOTIDE SEQUENCE</scope>
    <source>
        <strain evidence="6">JCM 18369</strain>
    </source>
</reference>
<dbReference type="EC" id="4.1.1.36" evidence="3"/>
<dbReference type="PANTHER" id="PTHR14359:SF6">
    <property type="entry name" value="PHOSPHOPANTOTHENOYLCYSTEINE DECARBOXYLASE"/>
    <property type="match status" value="1"/>
</dbReference>
<feature type="region of interest" description="Phosphopantothenoylcysteine decarboxylase" evidence="3">
    <location>
        <begin position="1"/>
        <end position="183"/>
    </location>
</feature>
<dbReference type="RefSeq" id="WP_162411769.1">
    <property type="nucleotide sequence ID" value="NZ_JAHQXE010000001.1"/>
</dbReference>
<keyword evidence="3" id="KW-0285">Flavoprotein</keyword>
<keyword evidence="3" id="KW-0288">FMN</keyword>
<evidence type="ECO:0000259" key="4">
    <source>
        <dbReference type="Pfam" id="PF02441"/>
    </source>
</evidence>
<comment type="caution">
    <text evidence="3">Lacks conserved residue(s) required for the propagation of feature annotation.</text>
</comment>
<dbReference type="SUPFAM" id="SSF102645">
    <property type="entry name" value="CoaB-like"/>
    <property type="match status" value="1"/>
</dbReference>
<dbReference type="Pfam" id="PF02441">
    <property type="entry name" value="Flavoprotein"/>
    <property type="match status" value="1"/>
</dbReference>
<feature type="domain" description="DNA/pantothenate metabolism flavoprotein C-terminal" evidence="5">
    <location>
        <begin position="179"/>
        <end position="378"/>
    </location>
</feature>
<feature type="binding site" evidence="3">
    <location>
        <position position="278"/>
    </location>
    <ligand>
        <name>CTP</name>
        <dbReference type="ChEBI" id="CHEBI:37563"/>
    </ligand>
</feature>
<keyword evidence="3" id="KW-0511">Multifunctional enzyme</keyword>
<dbReference type="GO" id="GO:0015941">
    <property type="term" value="P:pantothenate catabolic process"/>
    <property type="evidence" value="ECO:0007669"/>
    <property type="project" value="InterPro"/>
</dbReference>
<feature type="binding site" evidence="3">
    <location>
        <position position="269"/>
    </location>
    <ligand>
        <name>CTP</name>
        <dbReference type="ChEBI" id="CHEBI:37563"/>
    </ligand>
</feature>
<keyword evidence="2 3" id="KW-0456">Lyase</keyword>
<dbReference type="EC" id="6.3.2.5" evidence="3"/>
<keyword evidence="7" id="KW-1185">Reference proteome</keyword>
<comment type="similarity">
    <text evidence="3">In the C-terminal section; belongs to the PPC synthetase family.</text>
</comment>